<dbReference type="Proteomes" id="UP000229641">
    <property type="component" value="Unassembled WGS sequence"/>
</dbReference>
<evidence type="ECO:0000256" key="11">
    <source>
        <dbReference type="ARBA" id="ARBA00023146"/>
    </source>
</evidence>
<dbReference type="InterPro" id="IPR010978">
    <property type="entry name" value="tRNA-bd_arm"/>
</dbReference>
<evidence type="ECO:0000256" key="7">
    <source>
        <dbReference type="ARBA" id="ARBA00022741"/>
    </source>
</evidence>
<feature type="domain" description="Aminoacyl-transfer RNA synthetases class-II family profile" evidence="14">
    <location>
        <begin position="117"/>
        <end position="358"/>
    </location>
</feature>
<dbReference type="SUPFAM" id="SSF46589">
    <property type="entry name" value="tRNA-binding arm"/>
    <property type="match status" value="1"/>
</dbReference>
<dbReference type="CDD" id="cd00496">
    <property type="entry name" value="PheRS_alpha_core"/>
    <property type="match status" value="1"/>
</dbReference>
<keyword evidence="8 13" id="KW-0067">ATP-binding</keyword>
<dbReference type="GO" id="GO:0006432">
    <property type="term" value="P:phenylalanyl-tRNA aminoacylation"/>
    <property type="evidence" value="ECO:0007669"/>
    <property type="project" value="UniProtKB-UniRule"/>
</dbReference>
<evidence type="ECO:0000256" key="3">
    <source>
        <dbReference type="ARBA" id="ARBA00011209"/>
    </source>
</evidence>
<evidence type="ECO:0000256" key="6">
    <source>
        <dbReference type="ARBA" id="ARBA00022723"/>
    </source>
</evidence>
<dbReference type="GO" id="GO:0000287">
    <property type="term" value="F:magnesium ion binding"/>
    <property type="evidence" value="ECO:0007669"/>
    <property type="project" value="UniProtKB-UniRule"/>
</dbReference>
<dbReference type="InterPro" id="IPR004188">
    <property type="entry name" value="Phe-tRNA_ligase_II_N"/>
</dbReference>
<dbReference type="HAMAP" id="MF_00281">
    <property type="entry name" value="Phe_tRNA_synth_alpha1"/>
    <property type="match status" value="1"/>
</dbReference>
<dbReference type="PANTHER" id="PTHR11538">
    <property type="entry name" value="PHENYLALANYL-TRNA SYNTHETASE"/>
    <property type="match status" value="1"/>
</dbReference>
<keyword evidence="6 13" id="KW-0479">Metal-binding</keyword>
<evidence type="ECO:0000313" key="15">
    <source>
        <dbReference type="EMBL" id="PIQ89175.1"/>
    </source>
</evidence>
<evidence type="ECO:0000256" key="9">
    <source>
        <dbReference type="ARBA" id="ARBA00022842"/>
    </source>
</evidence>
<keyword evidence="9 13" id="KW-0460">Magnesium</keyword>
<keyword evidence="11 13" id="KW-0030">Aminoacyl-tRNA synthetase</keyword>
<comment type="subcellular location">
    <subcellularLocation>
        <location evidence="1 13">Cytoplasm</location>
    </subcellularLocation>
</comment>
<dbReference type="PROSITE" id="PS50862">
    <property type="entry name" value="AA_TRNA_LIGASE_II"/>
    <property type="match status" value="1"/>
</dbReference>
<comment type="subunit">
    <text evidence="3 13">Tetramer of two alpha and two beta subunits.</text>
</comment>
<dbReference type="EC" id="6.1.1.20" evidence="13"/>
<gene>
    <name evidence="13" type="primary">pheS</name>
    <name evidence="15" type="ORF">COV72_04315</name>
</gene>
<comment type="caution">
    <text evidence="15">The sequence shown here is derived from an EMBL/GenBank/DDBJ whole genome shotgun (WGS) entry which is preliminary data.</text>
</comment>
<accession>A0A2H0M0B6</accession>
<dbReference type="InterPro" id="IPR002319">
    <property type="entry name" value="Phenylalanyl-tRNA_Synthase"/>
</dbReference>
<dbReference type="NCBIfam" id="TIGR00468">
    <property type="entry name" value="pheS"/>
    <property type="match status" value="1"/>
</dbReference>
<protein>
    <recommendedName>
        <fullName evidence="13">Phenylalanine--tRNA ligase alpha subunit</fullName>
        <ecNumber evidence="13">6.1.1.20</ecNumber>
    </recommendedName>
    <alternativeName>
        <fullName evidence="13">Phenylalanyl-tRNA synthetase alpha subunit</fullName>
        <shortName evidence="13">PheRS</shortName>
    </alternativeName>
</protein>
<keyword evidence="10 13" id="KW-0648">Protein biosynthesis</keyword>
<dbReference type="GO" id="GO:0005524">
    <property type="term" value="F:ATP binding"/>
    <property type="evidence" value="ECO:0007669"/>
    <property type="project" value="UniProtKB-UniRule"/>
</dbReference>
<evidence type="ECO:0000259" key="14">
    <source>
        <dbReference type="PROSITE" id="PS50862"/>
    </source>
</evidence>
<evidence type="ECO:0000256" key="10">
    <source>
        <dbReference type="ARBA" id="ARBA00022917"/>
    </source>
</evidence>
<evidence type="ECO:0000256" key="12">
    <source>
        <dbReference type="ARBA" id="ARBA00049255"/>
    </source>
</evidence>
<feature type="binding site" evidence="13">
    <location>
        <position position="272"/>
    </location>
    <ligand>
        <name>Mg(2+)</name>
        <dbReference type="ChEBI" id="CHEBI:18420"/>
        <note>shared with beta subunit</note>
    </ligand>
</feature>
<dbReference type="EMBL" id="PCWA01000065">
    <property type="protein sequence ID" value="PIQ89175.1"/>
    <property type="molecule type" value="Genomic_DNA"/>
</dbReference>
<evidence type="ECO:0000256" key="4">
    <source>
        <dbReference type="ARBA" id="ARBA00022490"/>
    </source>
</evidence>
<keyword evidence="7 13" id="KW-0547">Nucleotide-binding</keyword>
<dbReference type="SUPFAM" id="SSF55681">
    <property type="entry name" value="Class II aaRS and biotin synthetases"/>
    <property type="match status" value="1"/>
</dbReference>
<dbReference type="AlphaFoldDB" id="A0A2H0M0B6"/>
<dbReference type="Gene3D" id="3.30.930.10">
    <property type="entry name" value="Bira Bifunctional Protein, Domain 2"/>
    <property type="match status" value="1"/>
</dbReference>
<evidence type="ECO:0000256" key="1">
    <source>
        <dbReference type="ARBA" id="ARBA00004496"/>
    </source>
</evidence>
<reference evidence="15 16" key="1">
    <citation type="submission" date="2017-09" db="EMBL/GenBank/DDBJ databases">
        <title>Depth-based differentiation of microbial function through sediment-hosted aquifers and enrichment of novel symbionts in the deep terrestrial subsurface.</title>
        <authorList>
            <person name="Probst A.J."/>
            <person name="Ladd B."/>
            <person name="Jarett J.K."/>
            <person name="Geller-Mcgrath D.E."/>
            <person name="Sieber C.M."/>
            <person name="Emerson J.B."/>
            <person name="Anantharaman K."/>
            <person name="Thomas B.C."/>
            <person name="Malmstrom R."/>
            <person name="Stieglmeier M."/>
            <person name="Klingl A."/>
            <person name="Woyke T."/>
            <person name="Ryan C.M."/>
            <person name="Banfield J.F."/>
        </authorList>
    </citation>
    <scope>NUCLEOTIDE SEQUENCE [LARGE SCALE GENOMIC DNA]</scope>
    <source>
        <strain evidence="15">CG11_big_fil_rev_8_21_14_0_20_42_13</strain>
    </source>
</reference>
<dbReference type="Pfam" id="PF02912">
    <property type="entry name" value="Phe_tRNA-synt_N"/>
    <property type="match status" value="1"/>
</dbReference>
<comment type="cofactor">
    <cofactor evidence="13">
        <name>Mg(2+)</name>
        <dbReference type="ChEBI" id="CHEBI:18420"/>
    </cofactor>
    <text evidence="13">Binds 2 magnesium ions per tetramer.</text>
</comment>
<evidence type="ECO:0000256" key="5">
    <source>
        <dbReference type="ARBA" id="ARBA00022598"/>
    </source>
</evidence>
<dbReference type="InterPro" id="IPR004529">
    <property type="entry name" value="Phe-tRNA-synth_IIc_asu"/>
</dbReference>
<dbReference type="Pfam" id="PF01409">
    <property type="entry name" value="tRNA-synt_2d"/>
    <property type="match status" value="1"/>
</dbReference>
<dbReference type="GO" id="GO:0000049">
    <property type="term" value="F:tRNA binding"/>
    <property type="evidence" value="ECO:0007669"/>
    <property type="project" value="InterPro"/>
</dbReference>
<dbReference type="PANTHER" id="PTHR11538:SF41">
    <property type="entry name" value="PHENYLALANINE--TRNA LIGASE, MITOCHONDRIAL"/>
    <property type="match status" value="1"/>
</dbReference>
<comment type="catalytic activity">
    <reaction evidence="12 13">
        <text>tRNA(Phe) + L-phenylalanine + ATP = L-phenylalanyl-tRNA(Phe) + AMP + diphosphate + H(+)</text>
        <dbReference type="Rhea" id="RHEA:19413"/>
        <dbReference type="Rhea" id="RHEA-COMP:9668"/>
        <dbReference type="Rhea" id="RHEA-COMP:9699"/>
        <dbReference type="ChEBI" id="CHEBI:15378"/>
        <dbReference type="ChEBI" id="CHEBI:30616"/>
        <dbReference type="ChEBI" id="CHEBI:33019"/>
        <dbReference type="ChEBI" id="CHEBI:58095"/>
        <dbReference type="ChEBI" id="CHEBI:78442"/>
        <dbReference type="ChEBI" id="CHEBI:78531"/>
        <dbReference type="ChEBI" id="CHEBI:456215"/>
        <dbReference type="EC" id="6.1.1.20"/>
    </reaction>
</comment>
<evidence type="ECO:0000256" key="8">
    <source>
        <dbReference type="ARBA" id="ARBA00022840"/>
    </source>
</evidence>
<evidence type="ECO:0000256" key="13">
    <source>
        <dbReference type="HAMAP-Rule" id="MF_00281"/>
    </source>
</evidence>
<dbReference type="GO" id="GO:0005737">
    <property type="term" value="C:cytoplasm"/>
    <property type="evidence" value="ECO:0007669"/>
    <property type="project" value="UniProtKB-SubCell"/>
</dbReference>
<keyword evidence="4 13" id="KW-0963">Cytoplasm</keyword>
<evidence type="ECO:0000313" key="16">
    <source>
        <dbReference type="Proteomes" id="UP000229641"/>
    </source>
</evidence>
<evidence type="ECO:0000256" key="2">
    <source>
        <dbReference type="ARBA" id="ARBA00010207"/>
    </source>
</evidence>
<keyword evidence="5 13" id="KW-0436">Ligase</keyword>
<name>A0A2H0M0B6_9BACT</name>
<sequence length="359" mass="40319">MSIINTGDIQKKAEQAIGACSGLARLEEIRIEYLGRQGLIAGLFAKIKELPGDERASFGSALNNLKKSLELLIEEKRGLLKKVEFDRRALDPSMPGVAVESGGIHILSKTIKEVCAIFTSMGFTVLEGPEIETEYNNFTGLNIPLEHPSRDAFDTFYLKPAIPFRAQARNQPPETSREKLLLRSHTSPVQIRAMKSLKPPLAVVVPGKVYRPDATDASHSFMFHQVEGFLVDENVRFSDLKGVLDAFVKRLFSSAGGEVRTRFRPHFFPFTEPSAEVDVSCIICKEHKKHCSVCGGKGWLEILGSGMIHPNVFRHVGYNHKKYSGFAFGMGIERIAMLKYRINDIRIFFENDLRFLKQF</sequence>
<dbReference type="InterPro" id="IPR022911">
    <property type="entry name" value="Phe_tRNA_ligase_alpha1_bac"/>
</dbReference>
<dbReference type="InterPro" id="IPR006195">
    <property type="entry name" value="aa-tRNA-synth_II"/>
</dbReference>
<dbReference type="GO" id="GO:0004826">
    <property type="term" value="F:phenylalanine-tRNA ligase activity"/>
    <property type="evidence" value="ECO:0007669"/>
    <property type="project" value="UniProtKB-UniRule"/>
</dbReference>
<proteinExistence type="inferred from homology"/>
<dbReference type="InterPro" id="IPR045864">
    <property type="entry name" value="aa-tRNA-synth_II/BPL/LPL"/>
</dbReference>
<comment type="similarity">
    <text evidence="2 13">Belongs to the class-II aminoacyl-tRNA synthetase family. Phe-tRNA synthetase alpha subunit type 1 subfamily.</text>
</comment>
<organism evidence="15 16">
    <name type="scientific">Candidatus Ghiorseimicrobium undicola</name>
    <dbReference type="NCBI Taxonomy" id="1974746"/>
    <lineage>
        <taxon>Bacteria</taxon>
        <taxon>Pseudomonadati</taxon>
        <taxon>Candidatus Omnitrophota</taxon>
        <taxon>Candidatus Ghiorseimicrobium</taxon>
    </lineage>
</organism>